<evidence type="ECO:0008006" key="2">
    <source>
        <dbReference type="Google" id="ProtNLM"/>
    </source>
</evidence>
<gene>
    <name evidence="1" type="ORF">LCGC14_0218060</name>
</gene>
<dbReference type="PROSITE" id="PS51257">
    <property type="entry name" value="PROKAR_LIPOPROTEIN"/>
    <property type="match status" value="1"/>
</dbReference>
<accession>A0A0F9XHN4</accession>
<sequence>MEPPKSSDMKTLSITLFAIVLVVIIACRDKETIRNKNTSTTINDSNNTLKKNTKDYINAWSEYDTLLQQSITIQEIVRNVNGDNISFSQHQLFNSMHFWYKVMPDLKIVDKEIIVVENRTYVNWEATGTNTGMFGEIPPTGKVGQINGFSILTFNNDNKIIHEIAFFDKLSLMEAWGYSLAPPVMN</sequence>
<dbReference type="EMBL" id="LAZR01000103">
    <property type="protein sequence ID" value="KKN91473.1"/>
    <property type="molecule type" value="Genomic_DNA"/>
</dbReference>
<dbReference type="SUPFAM" id="SSF54427">
    <property type="entry name" value="NTF2-like"/>
    <property type="match status" value="1"/>
</dbReference>
<dbReference type="InterPro" id="IPR009959">
    <property type="entry name" value="Cyclase_SnoaL-like"/>
</dbReference>
<dbReference type="Gene3D" id="3.10.450.50">
    <property type="match status" value="1"/>
</dbReference>
<evidence type="ECO:0000313" key="1">
    <source>
        <dbReference type="EMBL" id="KKN91473.1"/>
    </source>
</evidence>
<comment type="caution">
    <text evidence="1">The sequence shown here is derived from an EMBL/GenBank/DDBJ whole genome shotgun (WGS) entry which is preliminary data.</text>
</comment>
<dbReference type="AlphaFoldDB" id="A0A0F9XHN4"/>
<dbReference type="PANTHER" id="PTHR38436:SF1">
    <property type="entry name" value="ESTER CYCLASE"/>
    <property type="match status" value="1"/>
</dbReference>
<organism evidence="1">
    <name type="scientific">marine sediment metagenome</name>
    <dbReference type="NCBI Taxonomy" id="412755"/>
    <lineage>
        <taxon>unclassified sequences</taxon>
        <taxon>metagenomes</taxon>
        <taxon>ecological metagenomes</taxon>
    </lineage>
</organism>
<protein>
    <recommendedName>
        <fullName evidence="2">SnoaL-like domain-containing protein</fullName>
    </recommendedName>
</protein>
<proteinExistence type="predicted"/>
<dbReference type="Pfam" id="PF07366">
    <property type="entry name" value="SnoaL"/>
    <property type="match status" value="1"/>
</dbReference>
<dbReference type="InterPro" id="IPR032710">
    <property type="entry name" value="NTF2-like_dom_sf"/>
</dbReference>
<reference evidence="1" key="1">
    <citation type="journal article" date="2015" name="Nature">
        <title>Complex archaea that bridge the gap between prokaryotes and eukaryotes.</title>
        <authorList>
            <person name="Spang A."/>
            <person name="Saw J.H."/>
            <person name="Jorgensen S.L."/>
            <person name="Zaremba-Niedzwiedzka K."/>
            <person name="Martijn J."/>
            <person name="Lind A.E."/>
            <person name="van Eijk R."/>
            <person name="Schleper C."/>
            <person name="Guy L."/>
            <person name="Ettema T.J."/>
        </authorList>
    </citation>
    <scope>NUCLEOTIDE SEQUENCE</scope>
</reference>
<dbReference type="PANTHER" id="PTHR38436">
    <property type="entry name" value="POLYKETIDE CYCLASE SNOAL-LIKE DOMAIN"/>
    <property type="match status" value="1"/>
</dbReference>
<dbReference type="GO" id="GO:0030638">
    <property type="term" value="P:polyketide metabolic process"/>
    <property type="evidence" value="ECO:0007669"/>
    <property type="project" value="InterPro"/>
</dbReference>
<name>A0A0F9XHN4_9ZZZZ</name>